<keyword evidence="3" id="KW-0804">Transcription</keyword>
<evidence type="ECO:0000256" key="2">
    <source>
        <dbReference type="ARBA" id="ARBA00023125"/>
    </source>
</evidence>
<evidence type="ECO:0000313" key="6">
    <source>
        <dbReference type="EMBL" id="QIM18781.1"/>
    </source>
</evidence>
<evidence type="ECO:0000256" key="1">
    <source>
        <dbReference type="ARBA" id="ARBA00023015"/>
    </source>
</evidence>
<evidence type="ECO:0000256" key="4">
    <source>
        <dbReference type="PROSITE-ProRule" id="PRU00335"/>
    </source>
</evidence>
<dbReference type="EMBL" id="CP049933">
    <property type="protein sequence ID" value="QIM18781.1"/>
    <property type="molecule type" value="Genomic_DNA"/>
</dbReference>
<proteinExistence type="predicted"/>
<accession>A0ABX6JXU8</accession>
<dbReference type="InterPro" id="IPR050109">
    <property type="entry name" value="HTH-type_TetR-like_transc_reg"/>
</dbReference>
<evidence type="ECO:0000256" key="3">
    <source>
        <dbReference type="ARBA" id="ARBA00023163"/>
    </source>
</evidence>
<dbReference type="InterPro" id="IPR001647">
    <property type="entry name" value="HTH_TetR"/>
</dbReference>
<dbReference type="InterPro" id="IPR036271">
    <property type="entry name" value="Tet_transcr_reg_TetR-rel_C_sf"/>
</dbReference>
<gene>
    <name evidence="6" type="ORF">G7066_09540</name>
</gene>
<keyword evidence="2 4" id="KW-0238">DNA-binding</keyword>
<keyword evidence="1" id="KW-0805">Transcription regulation</keyword>
<dbReference type="Gene3D" id="1.10.357.10">
    <property type="entry name" value="Tetracycline Repressor, domain 2"/>
    <property type="match status" value="1"/>
</dbReference>
<organism evidence="6 7">
    <name type="scientific">Leucobacter coleopterorum</name>
    <dbReference type="NCBI Taxonomy" id="2714933"/>
    <lineage>
        <taxon>Bacteria</taxon>
        <taxon>Bacillati</taxon>
        <taxon>Actinomycetota</taxon>
        <taxon>Actinomycetes</taxon>
        <taxon>Micrococcales</taxon>
        <taxon>Microbacteriaceae</taxon>
        <taxon>Leucobacter</taxon>
    </lineage>
</organism>
<dbReference type="Proteomes" id="UP000503441">
    <property type="component" value="Chromosome"/>
</dbReference>
<name>A0ABX6JXU8_9MICO</name>
<dbReference type="Pfam" id="PF00440">
    <property type="entry name" value="TetR_N"/>
    <property type="match status" value="1"/>
</dbReference>
<sequence length="245" mass="26350">MSTPEVAAGAMTPRQLARERTKRELLSVARRHLREVGPAALSLRAIARECGLVSSAVYRYFESRDALLTVLILEAYDDLGVHAEAAERLVDRGDLGQRFARTAQEMRAWALKNPHQYALIYGSPVPGYAAPQITVPSAARVGTVLFGILGDAYASGVRPLVTPALREAGGAVSQLQRDYCPEIPEPVVALGVESWVRLHGAISFEVFGQFNQMVASPGDLYAFIIDEELARLGFGGGAESDGGTP</sequence>
<dbReference type="PANTHER" id="PTHR30055">
    <property type="entry name" value="HTH-TYPE TRANSCRIPTIONAL REGULATOR RUTR"/>
    <property type="match status" value="1"/>
</dbReference>
<dbReference type="PRINTS" id="PR00455">
    <property type="entry name" value="HTHTETR"/>
</dbReference>
<dbReference type="SUPFAM" id="SSF48498">
    <property type="entry name" value="Tetracyclin repressor-like, C-terminal domain"/>
    <property type="match status" value="1"/>
</dbReference>
<evidence type="ECO:0000313" key="7">
    <source>
        <dbReference type="Proteomes" id="UP000503441"/>
    </source>
</evidence>
<feature type="domain" description="HTH tetR-type" evidence="5">
    <location>
        <begin position="19"/>
        <end position="79"/>
    </location>
</feature>
<protein>
    <submittedName>
        <fullName evidence="6">TetR/AcrR family transcriptional regulator</fullName>
    </submittedName>
</protein>
<dbReference type="RefSeq" id="WP_166330704.1">
    <property type="nucleotide sequence ID" value="NZ_CP049933.1"/>
</dbReference>
<evidence type="ECO:0000259" key="5">
    <source>
        <dbReference type="PROSITE" id="PS50977"/>
    </source>
</evidence>
<dbReference type="InterPro" id="IPR009057">
    <property type="entry name" value="Homeodomain-like_sf"/>
</dbReference>
<dbReference type="PROSITE" id="PS50977">
    <property type="entry name" value="HTH_TETR_2"/>
    <property type="match status" value="1"/>
</dbReference>
<keyword evidence="7" id="KW-1185">Reference proteome</keyword>
<dbReference type="Pfam" id="PF13305">
    <property type="entry name" value="TetR_C_33"/>
    <property type="match status" value="1"/>
</dbReference>
<dbReference type="PANTHER" id="PTHR30055:SF243">
    <property type="entry name" value="HTH-TYPE TRANSCRIPTIONAL REGULATOR RV1816"/>
    <property type="match status" value="1"/>
</dbReference>
<dbReference type="SUPFAM" id="SSF46689">
    <property type="entry name" value="Homeodomain-like"/>
    <property type="match status" value="1"/>
</dbReference>
<reference evidence="6 7" key="1">
    <citation type="submission" date="2020-03" db="EMBL/GenBank/DDBJ databases">
        <title>Leucobacter sp. nov., isolated from beetles.</title>
        <authorList>
            <person name="Hyun D.-W."/>
            <person name="Bae J.-W."/>
        </authorList>
    </citation>
    <scope>NUCLEOTIDE SEQUENCE [LARGE SCALE GENOMIC DNA]</scope>
    <source>
        <strain evidence="6 7">HDW9A</strain>
    </source>
</reference>
<feature type="DNA-binding region" description="H-T-H motif" evidence="4">
    <location>
        <begin position="42"/>
        <end position="61"/>
    </location>
</feature>
<dbReference type="InterPro" id="IPR025996">
    <property type="entry name" value="MT1864/Rv1816-like_C"/>
</dbReference>